<evidence type="ECO:0000313" key="6">
    <source>
        <dbReference type="EMBL" id="CAG5124576.1"/>
    </source>
</evidence>
<keyword evidence="1 3" id="KW-0547">Nucleotide-binding</keyword>
<evidence type="ECO:0000256" key="3">
    <source>
        <dbReference type="RuleBase" id="RU003651"/>
    </source>
</evidence>
<comment type="caution">
    <text evidence="6">The sequence shown here is derived from an EMBL/GenBank/DDBJ whole genome shotgun (WGS) entry which is preliminary data.</text>
</comment>
<dbReference type="Pfam" id="PF17862">
    <property type="entry name" value="AAA_lid_3"/>
    <property type="match status" value="1"/>
</dbReference>
<evidence type="ECO:0000256" key="2">
    <source>
        <dbReference type="ARBA" id="ARBA00022840"/>
    </source>
</evidence>
<keyword evidence="2 3" id="KW-0067">ATP-binding</keyword>
<dbReference type="SUPFAM" id="SSF52540">
    <property type="entry name" value="P-loop containing nucleoside triphosphate hydrolases"/>
    <property type="match status" value="1"/>
</dbReference>
<dbReference type="InterPro" id="IPR003960">
    <property type="entry name" value="ATPase_AAA_CS"/>
</dbReference>
<protein>
    <submittedName>
        <fullName evidence="6">Uncharacterized protein</fullName>
    </submittedName>
</protein>
<keyword evidence="7" id="KW-1185">Reference proteome</keyword>
<dbReference type="Pfam" id="PF00004">
    <property type="entry name" value="AAA"/>
    <property type="match status" value="1"/>
</dbReference>
<dbReference type="InterPro" id="IPR050168">
    <property type="entry name" value="AAA_ATPase_domain"/>
</dbReference>
<organism evidence="6 7">
    <name type="scientific">Candidula unifasciata</name>
    <dbReference type="NCBI Taxonomy" id="100452"/>
    <lineage>
        <taxon>Eukaryota</taxon>
        <taxon>Metazoa</taxon>
        <taxon>Spiralia</taxon>
        <taxon>Lophotrochozoa</taxon>
        <taxon>Mollusca</taxon>
        <taxon>Gastropoda</taxon>
        <taxon>Heterobranchia</taxon>
        <taxon>Euthyneura</taxon>
        <taxon>Panpulmonata</taxon>
        <taxon>Eupulmonata</taxon>
        <taxon>Stylommatophora</taxon>
        <taxon>Helicina</taxon>
        <taxon>Helicoidea</taxon>
        <taxon>Geomitridae</taxon>
        <taxon>Candidula</taxon>
    </lineage>
</organism>
<name>A0A8S3ZBY5_9EUPU</name>
<comment type="similarity">
    <text evidence="3">Belongs to the AAA ATPase family.</text>
</comment>
<dbReference type="Gene3D" id="1.10.8.60">
    <property type="match status" value="1"/>
</dbReference>
<dbReference type="GO" id="GO:0005524">
    <property type="term" value="F:ATP binding"/>
    <property type="evidence" value="ECO:0007669"/>
    <property type="project" value="UniProtKB-KW"/>
</dbReference>
<dbReference type="PANTHER" id="PTHR23077:SF171">
    <property type="entry name" value="NUCLEAR VALOSIN-CONTAINING PROTEIN-LIKE"/>
    <property type="match status" value="1"/>
</dbReference>
<accession>A0A8S3ZBY5</accession>
<dbReference type="EMBL" id="CAJHNH020001813">
    <property type="protein sequence ID" value="CAG5124576.1"/>
    <property type="molecule type" value="Genomic_DNA"/>
</dbReference>
<dbReference type="Proteomes" id="UP000678393">
    <property type="component" value="Unassembled WGS sequence"/>
</dbReference>
<dbReference type="InterPro" id="IPR027417">
    <property type="entry name" value="P-loop_NTPase"/>
</dbReference>
<dbReference type="InterPro" id="IPR041569">
    <property type="entry name" value="AAA_lid_3"/>
</dbReference>
<dbReference type="GO" id="GO:0016887">
    <property type="term" value="F:ATP hydrolysis activity"/>
    <property type="evidence" value="ECO:0007669"/>
    <property type="project" value="InterPro"/>
</dbReference>
<dbReference type="AlphaFoldDB" id="A0A8S3ZBY5"/>
<gene>
    <name evidence="6" type="ORF">CUNI_LOCUS10134</name>
</gene>
<proteinExistence type="inferred from homology"/>
<dbReference type="OrthoDB" id="1413014at2759"/>
<dbReference type="InterPro" id="IPR003959">
    <property type="entry name" value="ATPase_AAA_core"/>
</dbReference>
<reference evidence="6" key="1">
    <citation type="submission" date="2021-04" db="EMBL/GenBank/DDBJ databases">
        <authorList>
            <consortium name="Molecular Ecology Group"/>
        </authorList>
    </citation>
    <scope>NUCLEOTIDE SEQUENCE</scope>
</reference>
<evidence type="ECO:0000259" key="4">
    <source>
        <dbReference type="Pfam" id="PF00004"/>
    </source>
</evidence>
<evidence type="ECO:0000259" key="5">
    <source>
        <dbReference type="Pfam" id="PF17862"/>
    </source>
</evidence>
<feature type="domain" description="AAA ATPase AAA+ lid" evidence="5">
    <location>
        <begin position="62"/>
        <end position="101"/>
    </location>
</feature>
<dbReference type="PANTHER" id="PTHR23077">
    <property type="entry name" value="AAA-FAMILY ATPASE"/>
    <property type="match status" value="1"/>
</dbReference>
<feature type="domain" description="ATPase AAA-type core" evidence="4">
    <location>
        <begin position="5"/>
        <end position="36"/>
    </location>
</feature>
<evidence type="ECO:0000256" key="1">
    <source>
        <dbReference type="ARBA" id="ARBA00022741"/>
    </source>
</evidence>
<evidence type="ECO:0000313" key="7">
    <source>
        <dbReference type="Proteomes" id="UP000678393"/>
    </source>
</evidence>
<dbReference type="PROSITE" id="PS00674">
    <property type="entry name" value="AAA"/>
    <property type="match status" value="1"/>
</dbReference>
<sequence length="204" mass="22818">MHERKEVFVIGATNRLDRLDEALIRSGRLSNIFYVGLPDAEGRLEILKACTKNGTSPRLAEDVDLDYLAKERTCGFSGADIQNLMMEATKVSANRSRKSINEPLEKGIVTMADVEQVLAYVGPTIGAQSLKNLKRVKQVLEGRTSKATIAWIDADIKGIISRRKGNLQGARSKSKMAVMKKMEKQCKVKGKRTECCRLKRLHRQ</sequence>
<dbReference type="Gene3D" id="3.40.50.300">
    <property type="entry name" value="P-loop containing nucleotide triphosphate hydrolases"/>
    <property type="match status" value="1"/>
</dbReference>